<gene>
    <name evidence="14" type="ORF">SHK19_03695</name>
</gene>
<dbReference type="GO" id="GO:0016746">
    <property type="term" value="F:acyltransferase activity"/>
    <property type="evidence" value="ECO:0007669"/>
    <property type="project" value="UniProtKB-KW"/>
</dbReference>
<evidence type="ECO:0000256" key="1">
    <source>
        <dbReference type="ARBA" id="ARBA00004771"/>
    </source>
</evidence>
<dbReference type="Gene3D" id="3.30.559.10">
    <property type="entry name" value="Chloramphenicol acetyltransferase-like domain"/>
    <property type="match status" value="1"/>
</dbReference>
<sequence length="482" mass="51926">MVSLPKLRPIDPPSAAFLLAESKNQPMHVGGLQLFERPEDAGPDFVRELFEAATSNDDEVMPLFLKHPHRSIKTAGQLFWREDDQFDIEHHVRHNALPSPGRVRELLELCSRLHSTRLDWERPLWQAHLIEGLADGRVAMYTKIHHGLVDGISAMRLLQSTLSTDPDERGMAAPWTKRAIRRAKADTKGDVDAPMTEAAHTLAGLPGDALRTALGITAEAAGMPGALIKTLSKGARNETSTVSFHTPRTMFNRSITGARRFAAQDWPVERIRGVGKATGATINDVVLAMCGGAIRTYLLENDALPDSPLVAMVPVGLKAKESHLPSAEGGNAVGAVMARLGTDQADAGERLVAVQKSMKDGKDALQSLTPVQVLAMSAIGQAPAILGPALKMQGIIRSPYNLIISNVPGPRTTHYWNGAKLVGNYPLSIPINGMALNITCTSYDGSMGFGLTGCRRTVPHLQRLLTFLDAELAALEKAAGVS</sequence>
<feature type="domain" description="O-acyltransferase WSD1 C-terminal" evidence="13">
    <location>
        <begin position="330"/>
        <end position="475"/>
    </location>
</feature>
<evidence type="ECO:0000259" key="12">
    <source>
        <dbReference type="Pfam" id="PF03007"/>
    </source>
</evidence>
<dbReference type="InterPro" id="IPR009721">
    <property type="entry name" value="O-acyltransferase_WSD1_C"/>
</dbReference>
<name>A0ABZ0ZST2_9ACTN</name>
<comment type="similarity">
    <text evidence="3 11">Belongs to the long-chain O-acyltransferase family.</text>
</comment>
<dbReference type="PANTHER" id="PTHR31650">
    <property type="entry name" value="O-ACYLTRANSFERASE (WSD1-LIKE) FAMILY PROTEIN"/>
    <property type="match status" value="1"/>
</dbReference>
<protein>
    <recommendedName>
        <fullName evidence="4 11">Diacylglycerol O-acyltransferase</fullName>
        <ecNumber evidence="4 11">2.3.1.20</ecNumber>
    </recommendedName>
</protein>
<dbReference type="InterPro" id="IPR014292">
    <property type="entry name" value="Acyl_transf_WS/DGAT"/>
</dbReference>
<dbReference type="PANTHER" id="PTHR31650:SF1">
    <property type="entry name" value="WAX ESTER SYNTHASE_DIACYLGLYCEROL ACYLTRANSFERASE 4-RELATED"/>
    <property type="match status" value="1"/>
</dbReference>
<accession>A0ABZ0ZST2</accession>
<keyword evidence="9 11" id="KW-0012">Acyltransferase</keyword>
<evidence type="ECO:0000256" key="2">
    <source>
        <dbReference type="ARBA" id="ARBA00005189"/>
    </source>
</evidence>
<evidence type="ECO:0000256" key="7">
    <source>
        <dbReference type="ARBA" id="ARBA00022798"/>
    </source>
</evidence>
<evidence type="ECO:0000256" key="5">
    <source>
        <dbReference type="ARBA" id="ARBA00022516"/>
    </source>
</evidence>
<dbReference type="InterPro" id="IPR045034">
    <property type="entry name" value="O-acyltransferase_WSD1-like"/>
</dbReference>
<dbReference type="RefSeq" id="WP_322456856.1">
    <property type="nucleotide sequence ID" value="NZ_CP141059.1"/>
</dbReference>
<dbReference type="InterPro" id="IPR004255">
    <property type="entry name" value="O-acyltransferase_WSD1_N"/>
</dbReference>
<dbReference type="Proteomes" id="UP001327225">
    <property type="component" value="Chromosome"/>
</dbReference>
<evidence type="ECO:0000256" key="3">
    <source>
        <dbReference type="ARBA" id="ARBA00009587"/>
    </source>
</evidence>
<keyword evidence="15" id="KW-1185">Reference proteome</keyword>
<keyword evidence="5 11" id="KW-0444">Lipid biosynthesis</keyword>
<dbReference type="NCBIfam" id="TIGR02946">
    <property type="entry name" value="acyl_WS_DGAT"/>
    <property type="match status" value="1"/>
</dbReference>
<evidence type="ECO:0000259" key="13">
    <source>
        <dbReference type="Pfam" id="PF06974"/>
    </source>
</evidence>
<keyword evidence="6 11" id="KW-0808">Transferase</keyword>
<dbReference type="EC" id="2.3.1.20" evidence="4 11"/>
<comment type="pathway">
    <text evidence="2">Lipid metabolism.</text>
</comment>
<comment type="catalytic activity">
    <reaction evidence="10 11">
        <text>an acyl-CoA + a 1,2-diacyl-sn-glycerol = a triacyl-sn-glycerol + CoA</text>
        <dbReference type="Rhea" id="RHEA:10868"/>
        <dbReference type="ChEBI" id="CHEBI:17815"/>
        <dbReference type="ChEBI" id="CHEBI:57287"/>
        <dbReference type="ChEBI" id="CHEBI:58342"/>
        <dbReference type="ChEBI" id="CHEBI:64615"/>
        <dbReference type="EC" id="2.3.1.20"/>
    </reaction>
</comment>
<dbReference type="Pfam" id="PF03007">
    <property type="entry name" value="WS_DGAT_cat"/>
    <property type="match status" value="1"/>
</dbReference>
<dbReference type="EMBL" id="CP141059">
    <property type="protein sequence ID" value="WQQ27335.1"/>
    <property type="molecule type" value="Genomic_DNA"/>
</dbReference>
<proteinExistence type="inferred from homology"/>
<evidence type="ECO:0000313" key="14">
    <source>
        <dbReference type="EMBL" id="WQQ27335.1"/>
    </source>
</evidence>
<evidence type="ECO:0000256" key="9">
    <source>
        <dbReference type="ARBA" id="ARBA00023315"/>
    </source>
</evidence>
<dbReference type="InterPro" id="IPR023213">
    <property type="entry name" value="CAT-like_dom_sf"/>
</dbReference>
<organism evidence="14 15">
    <name type="scientific">Nocardioides bizhenqiangii</name>
    <dbReference type="NCBI Taxonomy" id="3095076"/>
    <lineage>
        <taxon>Bacteria</taxon>
        <taxon>Bacillati</taxon>
        <taxon>Actinomycetota</taxon>
        <taxon>Actinomycetes</taxon>
        <taxon>Propionibacteriales</taxon>
        <taxon>Nocardioidaceae</taxon>
        <taxon>Nocardioides</taxon>
    </lineage>
</organism>
<reference evidence="15" key="1">
    <citation type="submission" date="2023-12" db="EMBL/GenBank/DDBJ databases">
        <title>Novel species in genus Nocardioides.</title>
        <authorList>
            <person name="Zhou H."/>
        </authorList>
    </citation>
    <scope>NUCLEOTIDE SEQUENCE [LARGE SCALE GENOMIC DNA]</scope>
    <source>
        <strain evidence="15">HM61</strain>
    </source>
</reference>
<keyword evidence="8 11" id="KW-0443">Lipid metabolism</keyword>
<evidence type="ECO:0000256" key="10">
    <source>
        <dbReference type="ARBA" id="ARBA00048109"/>
    </source>
</evidence>
<evidence type="ECO:0000256" key="11">
    <source>
        <dbReference type="RuleBase" id="RU361241"/>
    </source>
</evidence>
<dbReference type="SUPFAM" id="SSF52777">
    <property type="entry name" value="CoA-dependent acyltransferases"/>
    <property type="match status" value="1"/>
</dbReference>
<dbReference type="Pfam" id="PF06974">
    <property type="entry name" value="WS_DGAT_C"/>
    <property type="match status" value="1"/>
</dbReference>
<evidence type="ECO:0000256" key="4">
    <source>
        <dbReference type="ARBA" id="ARBA00013244"/>
    </source>
</evidence>
<feature type="domain" description="O-acyltransferase WSD1-like N-terminal" evidence="12">
    <location>
        <begin position="15"/>
        <end position="286"/>
    </location>
</feature>
<evidence type="ECO:0000256" key="8">
    <source>
        <dbReference type="ARBA" id="ARBA00023098"/>
    </source>
</evidence>
<evidence type="ECO:0000313" key="15">
    <source>
        <dbReference type="Proteomes" id="UP001327225"/>
    </source>
</evidence>
<keyword evidence="7 11" id="KW-0319">Glycerol metabolism</keyword>
<comment type="pathway">
    <text evidence="1 11">Glycerolipid metabolism; triacylglycerol biosynthesis.</text>
</comment>
<evidence type="ECO:0000256" key="6">
    <source>
        <dbReference type="ARBA" id="ARBA00022679"/>
    </source>
</evidence>